<proteinExistence type="predicted"/>
<reference evidence="2 3" key="1">
    <citation type="journal article" date="2021" name="Commun. Biol.">
        <title>The genome of Shorea leprosula (Dipterocarpaceae) highlights the ecological relevance of drought in aseasonal tropical rainforests.</title>
        <authorList>
            <person name="Ng K.K.S."/>
            <person name="Kobayashi M.J."/>
            <person name="Fawcett J.A."/>
            <person name="Hatakeyama M."/>
            <person name="Paape T."/>
            <person name="Ng C.H."/>
            <person name="Ang C.C."/>
            <person name="Tnah L.H."/>
            <person name="Lee C.T."/>
            <person name="Nishiyama T."/>
            <person name="Sese J."/>
            <person name="O'Brien M.J."/>
            <person name="Copetti D."/>
            <person name="Mohd Noor M.I."/>
            <person name="Ong R.C."/>
            <person name="Putra M."/>
            <person name="Sireger I.Z."/>
            <person name="Indrioko S."/>
            <person name="Kosugi Y."/>
            <person name="Izuno A."/>
            <person name="Isagi Y."/>
            <person name="Lee S.L."/>
            <person name="Shimizu K.K."/>
        </authorList>
    </citation>
    <scope>NUCLEOTIDE SEQUENCE [LARGE SCALE GENOMIC DNA]</scope>
    <source>
        <strain evidence="2">214</strain>
    </source>
</reference>
<dbReference type="AlphaFoldDB" id="A0AAV5KE48"/>
<protein>
    <submittedName>
        <fullName evidence="2">Uncharacterized protein</fullName>
    </submittedName>
</protein>
<evidence type="ECO:0000313" key="3">
    <source>
        <dbReference type="Proteomes" id="UP001054252"/>
    </source>
</evidence>
<evidence type="ECO:0000313" key="2">
    <source>
        <dbReference type="EMBL" id="GKV22863.1"/>
    </source>
</evidence>
<comment type="caution">
    <text evidence="2">The sequence shown here is derived from an EMBL/GenBank/DDBJ whole genome shotgun (WGS) entry which is preliminary data.</text>
</comment>
<sequence length="192" mass="19921">MADAASSPALLDPTSRPFKPEPENPNQQSDPPPSTATPPPPPESLTPLTSNSGSIPPLVSPQPPVITSYAPPPLSGGNTAVLPAVPSFRSVPQFSPLQNYQNPGVPPPGVSAAPVLVPGSVRTPMMPYQFPPGQAPNHALRPFVPVPNGYAAMPGAAAQGVMPLPGGLFYLSHFADSYVHILENVCIEQSLM</sequence>
<feature type="region of interest" description="Disordered" evidence="1">
    <location>
        <begin position="1"/>
        <end position="64"/>
    </location>
</feature>
<keyword evidence="3" id="KW-1185">Reference proteome</keyword>
<evidence type="ECO:0000256" key="1">
    <source>
        <dbReference type="SAM" id="MobiDB-lite"/>
    </source>
</evidence>
<organism evidence="2 3">
    <name type="scientific">Rubroshorea leprosula</name>
    <dbReference type="NCBI Taxonomy" id="152421"/>
    <lineage>
        <taxon>Eukaryota</taxon>
        <taxon>Viridiplantae</taxon>
        <taxon>Streptophyta</taxon>
        <taxon>Embryophyta</taxon>
        <taxon>Tracheophyta</taxon>
        <taxon>Spermatophyta</taxon>
        <taxon>Magnoliopsida</taxon>
        <taxon>eudicotyledons</taxon>
        <taxon>Gunneridae</taxon>
        <taxon>Pentapetalae</taxon>
        <taxon>rosids</taxon>
        <taxon>malvids</taxon>
        <taxon>Malvales</taxon>
        <taxon>Dipterocarpaceae</taxon>
        <taxon>Rubroshorea</taxon>
    </lineage>
</organism>
<dbReference type="Proteomes" id="UP001054252">
    <property type="component" value="Unassembled WGS sequence"/>
</dbReference>
<dbReference type="EMBL" id="BPVZ01000061">
    <property type="protein sequence ID" value="GKV22863.1"/>
    <property type="molecule type" value="Genomic_DNA"/>
</dbReference>
<feature type="compositionally biased region" description="Pro residues" evidence="1">
    <location>
        <begin position="30"/>
        <end position="44"/>
    </location>
</feature>
<name>A0AAV5KE48_9ROSI</name>
<gene>
    <name evidence="2" type="ORF">SLEP1_g32681</name>
</gene>
<accession>A0AAV5KE48</accession>